<keyword evidence="1" id="KW-0175">Coiled coil</keyword>
<protein>
    <recommendedName>
        <fullName evidence="4">Transposase</fullName>
    </recommendedName>
</protein>
<evidence type="ECO:0000313" key="2">
    <source>
        <dbReference type="EMBL" id="MBY3594244.1"/>
    </source>
</evidence>
<comment type="caution">
    <text evidence="2">The sequence shown here is derived from an EMBL/GenBank/DDBJ whole genome shotgun (WGS) entry which is preliminary data.</text>
</comment>
<evidence type="ECO:0000256" key="1">
    <source>
        <dbReference type="SAM" id="Coils"/>
    </source>
</evidence>
<proteinExistence type="predicted"/>
<feature type="coiled-coil region" evidence="1">
    <location>
        <begin position="98"/>
        <end position="125"/>
    </location>
</feature>
<reference evidence="2 3" key="1">
    <citation type="submission" date="2020-06" db="EMBL/GenBank/DDBJ databases">
        <title>Global-level population genomics: horizontal gene transfer, symbiosis and evolution in Rhizobia.</title>
        <authorList>
            <person name="Gai Y."/>
        </authorList>
    </citation>
    <scope>NUCLEOTIDE SEQUENCE [LARGE SCALE GENOMIC DNA]</scope>
    <source>
        <strain evidence="2 3">PLR6_1b</strain>
    </source>
</reference>
<dbReference type="RefSeq" id="WP_221095883.1">
    <property type="nucleotide sequence ID" value="NZ_JABDWX010000033.1"/>
</dbReference>
<accession>A0ABS7LS64</accession>
<organism evidence="2 3">
    <name type="scientific">Rhizobium bangladeshense</name>
    <dbReference type="NCBI Taxonomy" id="1138189"/>
    <lineage>
        <taxon>Bacteria</taxon>
        <taxon>Pseudomonadati</taxon>
        <taxon>Pseudomonadota</taxon>
        <taxon>Alphaproteobacteria</taxon>
        <taxon>Hyphomicrobiales</taxon>
        <taxon>Rhizobiaceae</taxon>
        <taxon>Rhizobium/Agrobacterium group</taxon>
        <taxon>Rhizobium</taxon>
    </lineage>
</organism>
<evidence type="ECO:0008006" key="4">
    <source>
        <dbReference type="Google" id="ProtNLM"/>
    </source>
</evidence>
<name>A0ABS7LS64_9HYPH</name>
<dbReference type="Proteomes" id="UP000720124">
    <property type="component" value="Unassembled WGS sequence"/>
</dbReference>
<gene>
    <name evidence="2" type="ORF">HJA87_31060</name>
</gene>
<keyword evidence="3" id="KW-1185">Reference proteome</keyword>
<sequence length="140" mass="15663">MARGTGKSGVERAQDHVDALEEYLENLGDQPLPRYGGVELNKSAIAKACGFDRQVFRTNPRCAEILSNADDRDRKANLTRLEQAEADREQKAKVDGNQMALEEENLRLKAENASLRRDLDRMKRLSAVIAETGRLPRLGV</sequence>
<dbReference type="EMBL" id="JABTXI010000025">
    <property type="protein sequence ID" value="MBY3594244.1"/>
    <property type="molecule type" value="Genomic_DNA"/>
</dbReference>
<evidence type="ECO:0000313" key="3">
    <source>
        <dbReference type="Proteomes" id="UP000720124"/>
    </source>
</evidence>